<dbReference type="SUPFAM" id="SSF53474">
    <property type="entry name" value="alpha/beta-Hydrolases"/>
    <property type="match status" value="1"/>
</dbReference>
<feature type="domain" description="Alpha/beta hydrolase fold-3" evidence="2">
    <location>
        <begin position="93"/>
        <end position="309"/>
    </location>
</feature>
<dbReference type="PANTHER" id="PTHR48081:SF8">
    <property type="entry name" value="ALPHA_BETA HYDROLASE FOLD-3 DOMAIN-CONTAINING PROTEIN-RELATED"/>
    <property type="match status" value="1"/>
</dbReference>
<evidence type="ECO:0000313" key="3">
    <source>
        <dbReference type="EMBL" id="KAK7678435.1"/>
    </source>
</evidence>
<evidence type="ECO:0000313" key="4">
    <source>
        <dbReference type="Proteomes" id="UP001385951"/>
    </source>
</evidence>
<name>A0AAW0FAU3_9APHY</name>
<reference evidence="3 4" key="1">
    <citation type="submission" date="2022-09" db="EMBL/GenBank/DDBJ databases">
        <authorList>
            <person name="Palmer J.M."/>
        </authorList>
    </citation>
    <scope>NUCLEOTIDE SEQUENCE [LARGE SCALE GENOMIC DNA]</scope>
    <source>
        <strain evidence="3 4">DSM 7382</strain>
    </source>
</reference>
<dbReference type="Pfam" id="PF07859">
    <property type="entry name" value="Abhydrolase_3"/>
    <property type="match status" value="1"/>
</dbReference>
<dbReference type="InterPro" id="IPR050300">
    <property type="entry name" value="GDXG_lipolytic_enzyme"/>
</dbReference>
<dbReference type="InterPro" id="IPR013094">
    <property type="entry name" value="AB_hydrolase_3"/>
</dbReference>
<sequence>MSFRDKFPPLDPEIATALSTWSPPDPPPTVEQIRAGGAAYSAAVIEWQKEKLPADDEYRVEDCMIPVDGGENLVRCLIPVQSDGDPTQTFPLMVWIHGGGYCLGSVEIDDFFLRRMCVKHRVVIANVEYRLAPEHPFPVGVNDSYEGLKWAVQNSHSLNASPVLGFIVGGCSAGANYTASIALRARDDPFFLENPLTGQLLQIPQVVHPNADVPERYKSVFVSMSENAYAPLLGQEDMLRFDATLNVDPNDPRFSVLLAPNHEDLPRTYLQVAGADPVRDEGLLYERVLKDAGIETKLDFYPGIPHGTHYVLPRVKLSQKFYQDFEDGIGWLLK</sequence>
<comment type="caution">
    <text evidence="3">The sequence shown here is derived from an EMBL/GenBank/DDBJ whole genome shotgun (WGS) entry which is preliminary data.</text>
</comment>
<keyword evidence="4" id="KW-1185">Reference proteome</keyword>
<dbReference type="InterPro" id="IPR029058">
    <property type="entry name" value="AB_hydrolase_fold"/>
</dbReference>
<evidence type="ECO:0000256" key="1">
    <source>
        <dbReference type="ARBA" id="ARBA00022801"/>
    </source>
</evidence>
<dbReference type="PANTHER" id="PTHR48081">
    <property type="entry name" value="AB HYDROLASE SUPERFAMILY PROTEIN C4A8.06C"/>
    <property type="match status" value="1"/>
</dbReference>
<gene>
    <name evidence="3" type="ORF">QCA50_018495</name>
</gene>
<dbReference type="AlphaFoldDB" id="A0AAW0FAU3"/>
<organism evidence="3 4">
    <name type="scientific">Cerrena zonata</name>
    <dbReference type="NCBI Taxonomy" id="2478898"/>
    <lineage>
        <taxon>Eukaryota</taxon>
        <taxon>Fungi</taxon>
        <taxon>Dikarya</taxon>
        <taxon>Basidiomycota</taxon>
        <taxon>Agaricomycotina</taxon>
        <taxon>Agaricomycetes</taxon>
        <taxon>Polyporales</taxon>
        <taxon>Cerrenaceae</taxon>
        <taxon>Cerrena</taxon>
    </lineage>
</organism>
<dbReference type="Gene3D" id="3.40.50.1820">
    <property type="entry name" value="alpha/beta hydrolase"/>
    <property type="match status" value="1"/>
</dbReference>
<dbReference type="GO" id="GO:0016787">
    <property type="term" value="F:hydrolase activity"/>
    <property type="evidence" value="ECO:0007669"/>
    <property type="project" value="UniProtKB-KW"/>
</dbReference>
<evidence type="ECO:0000259" key="2">
    <source>
        <dbReference type="Pfam" id="PF07859"/>
    </source>
</evidence>
<accession>A0AAW0FAU3</accession>
<proteinExistence type="predicted"/>
<keyword evidence="1" id="KW-0378">Hydrolase</keyword>
<protein>
    <recommendedName>
        <fullName evidence="2">Alpha/beta hydrolase fold-3 domain-containing protein</fullName>
    </recommendedName>
</protein>
<dbReference type="EMBL" id="JASBNA010000071">
    <property type="protein sequence ID" value="KAK7678435.1"/>
    <property type="molecule type" value="Genomic_DNA"/>
</dbReference>
<dbReference type="Proteomes" id="UP001385951">
    <property type="component" value="Unassembled WGS sequence"/>
</dbReference>